<dbReference type="Gene3D" id="3.40.50.2020">
    <property type="match status" value="1"/>
</dbReference>
<dbReference type="PANTHER" id="PTHR47505:SF1">
    <property type="entry name" value="DNA UTILIZATION PROTEIN YHGH"/>
    <property type="match status" value="1"/>
</dbReference>
<organism evidence="2 3">
    <name type="scientific">Marinilabilia rubra</name>
    <dbReference type="NCBI Taxonomy" id="2162893"/>
    <lineage>
        <taxon>Bacteria</taxon>
        <taxon>Pseudomonadati</taxon>
        <taxon>Bacteroidota</taxon>
        <taxon>Bacteroidia</taxon>
        <taxon>Marinilabiliales</taxon>
        <taxon>Marinilabiliaceae</taxon>
        <taxon>Marinilabilia</taxon>
    </lineage>
</organism>
<dbReference type="RefSeq" id="WP_109264504.1">
    <property type="nucleotide sequence ID" value="NZ_QEWP01000007.1"/>
</dbReference>
<name>A0A2U2B8W4_9BACT</name>
<sequence length="234" mass="26443">MPVQIKKYLSGFSALIFPSLCKGCGTSLGTPQKALCRACESSLPRTYFEKVPKNPVEQVFWGRTRLELATSIFFYRKGELLQSLIHQLKYRGIKSNGTYLGSIAGKVLVKESLQQKFDLLLPVPLHYRKQKKRGYNQSEIICEGINSVTHIPIDKTSVIRTVHSDSQTRRSRYERWENVEGIFRVIHPEHLENKHILLVDDVVTTGSTIEALYIALKKVQNVKVSVLSIGLASG</sequence>
<protein>
    <submittedName>
        <fullName evidence="2">Amidophosphoribosyltransferase</fullName>
    </submittedName>
</protein>
<dbReference type="OrthoDB" id="9779910at2"/>
<dbReference type="GO" id="GO:0016757">
    <property type="term" value="F:glycosyltransferase activity"/>
    <property type="evidence" value="ECO:0007669"/>
    <property type="project" value="UniProtKB-KW"/>
</dbReference>
<proteinExistence type="inferred from homology"/>
<dbReference type="SUPFAM" id="SSF53271">
    <property type="entry name" value="PRTase-like"/>
    <property type="match status" value="1"/>
</dbReference>
<accession>A0A2U2B8W4</accession>
<evidence type="ECO:0000313" key="2">
    <source>
        <dbReference type="EMBL" id="PWD99508.1"/>
    </source>
</evidence>
<keyword evidence="3" id="KW-1185">Reference proteome</keyword>
<dbReference type="Proteomes" id="UP000244956">
    <property type="component" value="Unassembled WGS sequence"/>
</dbReference>
<dbReference type="CDD" id="cd06223">
    <property type="entry name" value="PRTases_typeI"/>
    <property type="match status" value="1"/>
</dbReference>
<reference evidence="2 3" key="1">
    <citation type="submission" date="2018-05" db="EMBL/GenBank/DDBJ databases">
        <title>Marinilabilia rubrum sp. nov., isolated from saltern sediment.</title>
        <authorList>
            <person name="Zhang R."/>
        </authorList>
    </citation>
    <scope>NUCLEOTIDE SEQUENCE [LARGE SCALE GENOMIC DNA]</scope>
    <source>
        <strain evidence="2 3">WTE16</strain>
    </source>
</reference>
<dbReference type="InterPro" id="IPR051910">
    <property type="entry name" value="ComF/GntX_DNA_util-trans"/>
</dbReference>
<dbReference type="AlphaFoldDB" id="A0A2U2B8W4"/>
<gene>
    <name evidence="2" type="ORF">DDZ16_10930</name>
</gene>
<dbReference type="PANTHER" id="PTHR47505">
    <property type="entry name" value="DNA UTILIZATION PROTEIN YHGH"/>
    <property type="match status" value="1"/>
</dbReference>
<keyword evidence="2" id="KW-0328">Glycosyltransferase</keyword>
<evidence type="ECO:0000256" key="1">
    <source>
        <dbReference type="ARBA" id="ARBA00008007"/>
    </source>
</evidence>
<dbReference type="InterPro" id="IPR000836">
    <property type="entry name" value="PRTase_dom"/>
</dbReference>
<evidence type="ECO:0000313" key="3">
    <source>
        <dbReference type="Proteomes" id="UP000244956"/>
    </source>
</evidence>
<comment type="caution">
    <text evidence="2">The sequence shown here is derived from an EMBL/GenBank/DDBJ whole genome shotgun (WGS) entry which is preliminary data.</text>
</comment>
<comment type="similarity">
    <text evidence="1">Belongs to the ComF/GntX family.</text>
</comment>
<keyword evidence="2" id="KW-0808">Transferase</keyword>
<dbReference type="InterPro" id="IPR029057">
    <property type="entry name" value="PRTase-like"/>
</dbReference>
<dbReference type="EMBL" id="QEWP01000007">
    <property type="protein sequence ID" value="PWD99508.1"/>
    <property type="molecule type" value="Genomic_DNA"/>
</dbReference>